<evidence type="ECO:0000256" key="1">
    <source>
        <dbReference type="ARBA" id="ARBA00018719"/>
    </source>
</evidence>
<accession>A0A1B2ETS1</accession>
<evidence type="ECO:0000256" key="2">
    <source>
        <dbReference type="ARBA" id="ARBA00022630"/>
    </source>
</evidence>
<dbReference type="InterPro" id="IPR018488">
    <property type="entry name" value="cNMP-bd_CS"/>
</dbReference>
<name>A0A1B2ETS1_9HYPH</name>
<dbReference type="SMART" id="SM00100">
    <property type="entry name" value="cNMP"/>
    <property type="match status" value="1"/>
</dbReference>
<dbReference type="PRINTS" id="PR00368">
    <property type="entry name" value="FADPNR"/>
</dbReference>
<dbReference type="KEGG" id="moc:BB934_29775"/>
<dbReference type="PANTHER" id="PTHR48105">
    <property type="entry name" value="THIOREDOXIN REDUCTASE 1-RELATED-RELATED"/>
    <property type="match status" value="1"/>
</dbReference>
<dbReference type="InterPro" id="IPR023753">
    <property type="entry name" value="FAD/NAD-binding_dom"/>
</dbReference>
<protein>
    <recommendedName>
        <fullName evidence="1">Thioredoxin reductase</fullName>
    </recommendedName>
</protein>
<proteinExistence type="predicted"/>
<dbReference type="GO" id="GO:0016491">
    <property type="term" value="F:oxidoreductase activity"/>
    <property type="evidence" value="ECO:0007669"/>
    <property type="project" value="UniProtKB-KW"/>
</dbReference>
<dbReference type="SUPFAM" id="SSF51905">
    <property type="entry name" value="FAD/NAD(P)-binding domain"/>
    <property type="match status" value="1"/>
</dbReference>
<dbReference type="InterPro" id="IPR000595">
    <property type="entry name" value="cNMP-bd_dom"/>
</dbReference>
<dbReference type="SUPFAM" id="SSF51206">
    <property type="entry name" value="cAMP-binding domain-like"/>
    <property type="match status" value="1"/>
</dbReference>
<dbReference type="PROSITE" id="PS00888">
    <property type="entry name" value="CNMP_BINDING_1"/>
    <property type="match status" value="1"/>
</dbReference>
<dbReference type="InterPro" id="IPR014710">
    <property type="entry name" value="RmlC-like_jellyroll"/>
</dbReference>
<gene>
    <name evidence="5" type="ORF">BB934_29775</name>
</gene>
<geneLocation type="plasmid" evidence="5">
    <name>unnamed1</name>
</geneLocation>
<dbReference type="Pfam" id="PF00027">
    <property type="entry name" value="cNMP_binding"/>
    <property type="match status" value="1"/>
</dbReference>
<dbReference type="Gene3D" id="3.50.50.60">
    <property type="entry name" value="FAD/NAD(P)-binding domain"/>
    <property type="match status" value="2"/>
</dbReference>
<dbReference type="OrthoDB" id="9786503at2"/>
<organism evidence="5">
    <name type="scientific">Microvirga ossetica</name>
    <dbReference type="NCBI Taxonomy" id="1882682"/>
    <lineage>
        <taxon>Bacteria</taxon>
        <taxon>Pseudomonadati</taxon>
        <taxon>Pseudomonadota</taxon>
        <taxon>Alphaproteobacteria</taxon>
        <taxon>Hyphomicrobiales</taxon>
        <taxon>Methylobacteriaceae</taxon>
        <taxon>Microvirga</taxon>
    </lineage>
</organism>
<dbReference type="CDD" id="cd00038">
    <property type="entry name" value="CAP_ED"/>
    <property type="match status" value="1"/>
</dbReference>
<dbReference type="InterPro" id="IPR036188">
    <property type="entry name" value="FAD/NAD-bd_sf"/>
</dbReference>
<feature type="domain" description="Cyclic nucleotide-binding" evidence="4">
    <location>
        <begin position="14"/>
        <end position="134"/>
    </location>
</feature>
<keyword evidence="5" id="KW-0614">Plasmid</keyword>
<dbReference type="PROSITE" id="PS50042">
    <property type="entry name" value="CNMP_BINDING_3"/>
    <property type="match status" value="1"/>
</dbReference>
<dbReference type="Gene3D" id="2.60.120.10">
    <property type="entry name" value="Jelly Rolls"/>
    <property type="match status" value="1"/>
</dbReference>
<keyword evidence="3" id="KW-0560">Oxidoreductase</keyword>
<evidence type="ECO:0000259" key="4">
    <source>
        <dbReference type="PROSITE" id="PS50042"/>
    </source>
</evidence>
<dbReference type="EMBL" id="CP016617">
    <property type="protein sequence ID" value="ANY83242.1"/>
    <property type="molecule type" value="Genomic_DNA"/>
</dbReference>
<dbReference type="PRINTS" id="PR00469">
    <property type="entry name" value="PNDRDTASEII"/>
</dbReference>
<evidence type="ECO:0000313" key="5">
    <source>
        <dbReference type="EMBL" id="ANY83242.1"/>
    </source>
</evidence>
<dbReference type="InterPro" id="IPR018490">
    <property type="entry name" value="cNMP-bd_dom_sf"/>
</dbReference>
<dbReference type="RefSeq" id="WP_099514271.1">
    <property type="nucleotide sequence ID" value="NZ_CP016617.1"/>
</dbReference>
<dbReference type="InterPro" id="IPR050097">
    <property type="entry name" value="Ferredoxin-NADP_redctase_2"/>
</dbReference>
<dbReference type="AlphaFoldDB" id="A0A1B2ETS1"/>
<reference evidence="5" key="1">
    <citation type="submission" date="2016-07" db="EMBL/GenBank/DDBJ databases">
        <title>Microvirga ossetica sp. nov. a new species of rhizobia isolated from root nodules of the legume species Vicia alpestris Steven originated from North Ossetia region in the Caucasus.</title>
        <authorList>
            <person name="Safronova V.I."/>
            <person name="Kuznetsova I.G."/>
            <person name="Sazanova A.L."/>
            <person name="Belimov A."/>
            <person name="Andronov E."/>
            <person name="Osledkin Y.S."/>
            <person name="Onishchuk O.P."/>
            <person name="Kurchak O.N."/>
            <person name="Shaposhnikov A.I."/>
            <person name="Willems A."/>
            <person name="Tikhonovich I.A."/>
        </authorList>
    </citation>
    <scope>NUCLEOTIDE SEQUENCE [LARGE SCALE GENOMIC DNA]</scope>
    <source>
        <strain evidence="5">V5/3M</strain>
        <plasmid evidence="5">unnamed1</plasmid>
    </source>
</reference>
<keyword evidence="2" id="KW-0285">Flavoprotein</keyword>
<evidence type="ECO:0000256" key="3">
    <source>
        <dbReference type="ARBA" id="ARBA00023002"/>
    </source>
</evidence>
<sequence>MSPSATYDTRRDQMFPTLSPDDIARIRRFGEAAAFEAGARIVRAGDIAPGLIVIVSGKVEISQDGGGDRHETIVVHGPGSFAGELAQLSERPSLVTAAAIEPVDAFIIPSRRLRDLMVQEATLGERVMRALILRRVGLLESAGSGPIIIGHQNDGDVLRLQGFLTRSGHPHRVLDAETDSCARCLVERFHVDPHHLPIVLCPNGKLLLNPGERELARCIGLVKPIDGSKLYDVAIIGAGPAGLAAAVYAASEGLSVIVLDCRAFGGQAGASARIENYLGFPTGISGLALMARAYTQAQKFGVEMVIPNEAEHLGLAAGDGGQQFRLRTGTDETVHARAVIVASGARYRRLDVANLAQFEGSSVHYWASPIEAKLCTGQEVALVGAGNSAGQAAVYLASQVKTVWLLVRGVDLEASMSRYLIERIEAQRNIKVLPETTVTGLDGQGESLESIRWRNRQGEEGTCPIRHLFLFIRADPYTDWLTGSDIALDGKGFIRTGATAGQERHPLETSRSGVFAIGDVRSGSVKRVSAAVGEGAQVVAALHACLAGRGRQPSVPQSMRMT</sequence>
<dbReference type="Pfam" id="PF07992">
    <property type="entry name" value="Pyr_redox_2"/>
    <property type="match status" value="1"/>
</dbReference>